<dbReference type="PATRIC" id="fig|1346791.3.peg.3165"/>
<dbReference type="GO" id="GO:0055085">
    <property type="term" value="P:transmembrane transport"/>
    <property type="evidence" value="ECO:0007669"/>
    <property type="project" value="InterPro"/>
</dbReference>
<comment type="similarity">
    <text evidence="2 10">Belongs to the TonB family.</text>
</comment>
<dbReference type="PROSITE" id="PS52015">
    <property type="entry name" value="TONB_CTD"/>
    <property type="match status" value="1"/>
</dbReference>
<keyword evidence="4 10" id="KW-1003">Cell membrane</keyword>
<evidence type="ECO:0000256" key="9">
    <source>
        <dbReference type="ARBA" id="ARBA00023136"/>
    </source>
</evidence>
<accession>T0J2V5</accession>
<dbReference type="NCBIfam" id="TIGR01352">
    <property type="entry name" value="tonB_Cterm"/>
    <property type="match status" value="1"/>
</dbReference>
<dbReference type="Gene3D" id="3.30.1150.10">
    <property type="match status" value="1"/>
</dbReference>
<keyword evidence="8 10" id="KW-1133">Transmembrane helix</keyword>
<feature type="domain" description="TonB C-terminal" evidence="12">
    <location>
        <begin position="140"/>
        <end position="232"/>
    </location>
</feature>
<evidence type="ECO:0000256" key="7">
    <source>
        <dbReference type="ARBA" id="ARBA00022927"/>
    </source>
</evidence>
<dbReference type="InterPro" id="IPR051045">
    <property type="entry name" value="TonB-dependent_transducer"/>
</dbReference>
<dbReference type="InterPro" id="IPR006260">
    <property type="entry name" value="TonB/TolA_C"/>
</dbReference>
<sequence>MRRMEMLTAGGGQASGYGARRRSPVGLGGAIAVHAVVAGVFLLTPREMITPYVPQILIGRQIPLDPPPPPEPQKQEAVKEKLQQKAEERPTAADPIVPIKPFNPDDLMGSTKPGFIDGAGAGTIVTPPPADPPREPVLVDASIAPGAVAGFQPDYPGSMIRQGLEGSVTVRVTIGTDGRVTDIEKVSATDEAFWIATQRHALRKWRFRPATRDGVPVSATKVLTVRFTLTDK</sequence>
<evidence type="ECO:0000256" key="1">
    <source>
        <dbReference type="ARBA" id="ARBA00004383"/>
    </source>
</evidence>
<evidence type="ECO:0000313" key="13">
    <source>
        <dbReference type="EMBL" id="EQB31132.1"/>
    </source>
</evidence>
<dbReference type="InterPro" id="IPR003538">
    <property type="entry name" value="TonB"/>
</dbReference>
<keyword evidence="6 10" id="KW-0812">Transmembrane</keyword>
<keyword evidence="3 10" id="KW-0813">Transport</keyword>
<protein>
    <recommendedName>
        <fullName evidence="10">Protein TonB</fullName>
    </recommendedName>
</protein>
<dbReference type="PRINTS" id="PR01374">
    <property type="entry name" value="TONBPROTEIN"/>
</dbReference>
<name>T0J2V5_9SPHN</name>
<dbReference type="GO" id="GO:0030288">
    <property type="term" value="C:outer membrane-bounded periplasmic space"/>
    <property type="evidence" value="ECO:0007669"/>
    <property type="project" value="InterPro"/>
</dbReference>
<evidence type="ECO:0000256" key="10">
    <source>
        <dbReference type="RuleBase" id="RU362123"/>
    </source>
</evidence>
<evidence type="ECO:0000256" key="4">
    <source>
        <dbReference type="ARBA" id="ARBA00022475"/>
    </source>
</evidence>
<dbReference type="STRING" id="1346791.M529_16420"/>
<feature type="region of interest" description="Disordered" evidence="11">
    <location>
        <begin position="61"/>
        <end position="104"/>
    </location>
</feature>
<comment type="function">
    <text evidence="10">Interacts with outer membrane receptor proteins that carry out high-affinity binding and energy dependent uptake into the periplasmic space of specific substrates. It could act to transduce energy from the cytoplasmic membrane to specific energy-requiring processes in the outer membrane, resulting in the release into the periplasm of ligands bound by these outer membrane proteins.</text>
</comment>
<dbReference type="OrthoDB" id="1685233at2"/>
<dbReference type="GO" id="GO:0015891">
    <property type="term" value="P:siderophore transport"/>
    <property type="evidence" value="ECO:0007669"/>
    <property type="project" value="InterPro"/>
</dbReference>
<evidence type="ECO:0000256" key="5">
    <source>
        <dbReference type="ARBA" id="ARBA00022519"/>
    </source>
</evidence>
<evidence type="ECO:0000256" key="11">
    <source>
        <dbReference type="SAM" id="MobiDB-lite"/>
    </source>
</evidence>
<keyword evidence="9 10" id="KW-0472">Membrane</keyword>
<dbReference type="GO" id="GO:0031992">
    <property type="term" value="F:energy transducer activity"/>
    <property type="evidence" value="ECO:0007669"/>
    <property type="project" value="InterPro"/>
</dbReference>
<dbReference type="GO" id="GO:0015031">
    <property type="term" value="P:protein transport"/>
    <property type="evidence" value="ECO:0007669"/>
    <property type="project" value="UniProtKB-UniRule"/>
</dbReference>
<proteinExistence type="inferred from homology"/>
<evidence type="ECO:0000256" key="2">
    <source>
        <dbReference type="ARBA" id="ARBA00006555"/>
    </source>
</evidence>
<dbReference type="GO" id="GO:0005886">
    <property type="term" value="C:plasma membrane"/>
    <property type="evidence" value="ECO:0007669"/>
    <property type="project" value="UniProtKB-SubCell"/>
</dbReference>
<keyword evidence="14" id="KW-1185">Reference proteome</keyword>
<organism evidence="13 14">
    <name type="scientific">Sphingobium ummariense RL-3</name>
    <dbReference type="NCBI Taxonomy" id="1346791"/>
    <lineage>
        <taxon>Bacteria</taxon>
        <taxon>Pseudomonadati</taxon>
        <taxon>Pseudomonadota</taxon>
        <taxon>Alphaproteobacteria</taxon>
        <taxon>Sphingomonadales</taxon>
        <taxon>Sphingomonadaceae</taxon>
        <taxon>Sphingobium</taxon>
    </lineage>
</organism>
<evidence type="ECO:0000256" key="6">
    <source>
        <dbReference type="ARBA" id="ARBA00022692"/>
    </source>
</evidence>
<evidence type="ECO:0000256" key="8">
    <source>
        <dbReference type="ARBA" id="ARBA00022989"/>
    </source>
</evidence>
<dbReference type="Pfam" id="PF03544">
    <property type="entry name" value="TonB_C"/>
    <property type="match status" value="1"/>
</dbReference>
<dbReference type="SUPFAM" id="SSF74653">
    <property type="entry name" value="TolA/TonB C-terminal domain"/>
    <property type="match status" value="1"/>
</dbReference>
<evidence type="ECO:0000259" key="12">
    <source>
        <dbReference type="PROSITE" id="PS52015"/>
    </source>
</evidence>
<dbReference type="Proteomes" id="UP000015523">
    <property type="component" value="Unassembled WGS sequence"/>
</dbReference>
<keyword evidence="5 10" id="KW-0997">Cell inner membrane</keyword>
<dbReference type="PANTHER" id="PTHR33446">
    <property type="entry name" value="PROTEIN TONB-RELATED"/>
    <property type="match status" value="1"/>
</dbReference>
<keyword evidence="7 10" id="KW-0653">Protein transport</keyword>
<reference evidence="13 14" key="1">
    <citation type="journal article" date="2013" name="Genome Announc.">
        <title>Draft Genome Sequence of Sphingobium ummariense Strain RL-3, a Hexachlorocyclohexane-Degrading Bacterium.</title>
        <authorList>
            <person name="Kohli P."/>
            <person name="Dua A."/>
            <person name="Sangwan N."/>
            <person name="Oldach P."/>
            <person name="Khurana J.P."/>
            <person name="Lal R."/>
        </authorList>
    </citation>
    <scope>NUCLEOTIDE SEQUENCE [LARGE SCALE GENOMIC DNA]</scope>
    <source>
        <strain evidence="13 14">RL-3</strain>
    </source>
</reference>
<evidence type="ECO:0000256" key="3">
    <source>
        <dbReference type="ARBA" id="ARBA00022448"/>
    </source>
</evidence>
<dbReference type="eggNOG" id="COG0810">
    <property type="taxonomic scope" value="Bacteria"/>
</dbReference>
<feature type="compositionally biased region" description="Basic and acidic residues" evidence="11">
    <location>
        <begin position="73"/>
        <end position="91"/>
    </location>
</feature>
<gene>
    <name evidence="13" type="ORF">M529_16420</name>
</gene>
<dbReference type="EMBL" id="AUWY01000111">
    <property type="protein sequence ID" value="EQB31132.1"/>
    <property type="molecule type" value="Genomic_DNA"/>
</dbReference>
<dbReference type="AlphaFoldDB" id="T0J2V5"/>
<comment type="subcellular location">
    <subcellularLocation>
        <location evidence="1 10">Cell inner membrane</location>
        <topology evidence="1 10">Single-pass membrane protein</topology>
        <orientation evidence="1 10">Periplasmic side</orientation>
    </subcellularLocation>
</comment>
<feature type="transmembrane region" description="Helical" evidence="10">
    <location>
        <begin position="25"/>
        <end position="44"/>
    </location>
</feature>
<evidence type="ECO:0000313" key="14">
    <source>
        <dbReference type="Proteomes" id="UP000015523"/>
    </source>
</evidence>
<dbReference type="InterPro" id="IPR037682">
    <property type="entry name" value="TonB_C"/>
</dbReference>
<keyword evidence="10" id="KW-0735">Signal-anchor</keyword>
<comment type="caution">
    <text evidence="13">The sequence shown here is derived from an EMBL/GenBank/DDBJ whole genome shotgun (WGS) entry which is preliminary data.</text>
</comment>